<reference evidence="4 5" key="1">
    <citation type="submission" date="2017-07" db="EMBL/GenBank/DDBJ databases">
        <title>Complete genome sequence of Actinoalloteichus hoggarensis DSM 45943, type strain of Actinoalloteichus hoggarensis.</title>
        <authorList>
            <person name="Ruckert C."/>
            <person name="Nouioui I."/>
            <person name="Willmese J."/>
            <person name="van Wezel G."/>
            <person name="Klenk H.-P."/>
            <person name="Kalinowski J."/>
            <person name="Zotchev S.B."/>
        </authorList>
    </citation>
    <scope>NUCLEOTIDE SEQUENCE [LARGE SCALE GENOMIC DNA]</scope>
    <source>
        <strain evidence="4 5">DSM 45943</strain>
    </source>
</reference>
<sequence>MSLARLVTAGLLAAAMLIAPTPAPGAAQTCTTETGVVVVVDFGALGGTVSRCVPGTPDTGYAALQEAGFRLAGTAHDGAGFICRIDDRPGPEQEPCDDTPSGNAYWSYWIDEGGSGWSYSTRGALASYPTADRVEGWSFGAGEPPGMTAAAARARFAAGGDDGAPNPGDPAPPAAPGDPAPGGAADQPRQPAPPPDGRPAPTDVESGRGAPDSGGPEDTDGEGPSGAESTPAAEGASGRDPAGAAEGTEQTAQEAAETGGVPWATIIAFAAIWVLGIGAGIIARRRRAAE</sequence>
<dbReference type="OrthoDB" id="4401005at2"/>
<evidence type="ECO:0000313" key="5">
    <source>
        <dbReference type="Proteomes" id="UP000204221"/>
    </source>
</evidence>
<dbReference type="RefSeq" id="WP_093942127.1">
    <property type="nucleotide sequence ID" value="NZ_CP022521.1"/>
</dbReference>
<keyword evidence="5" id="KW-1185">Reference proteome</keyword>
<feature type="transmembrane region" description="Helical" evidence="2">
    <location>
        <begin position="263"/>
        <end position="283"/>
    </location>
</feature>
<feature type="compositionally biased region" description="Low complexity" evidence="1">
    <location>
        <begin position="242"/>
        <end position="257"/>
    </location>
</feature>
<evidence type="ECO:0000313" key="4">
    <source>
        <dbReference type="EMBL" id="ASO20855.1"/>
    </source>
</evidence>
<dbReference type="EMBL" id="CP022521">
    <property type="protein sequence ID" value="ASO20855.1"/>
    <property type="molecule type" value="Genomic_DNA"/>
</dbReference>
<feature type="region of interest" description="Disordered" evidence="1">
    <location>
        <begin position="158"/>
        <end position="257"/>
    </location>
</feature>
<dbReference type="Proteomes" id="UP000204221">
    <property type="component" value="Chromosome"/>
</dbReference>
<dbReference type="AlphaFoldDB" id="A0A221W4S3"/>
<keyword evidence="2" id="KW-0472">Membrane</keyword>
<keyword evidence="2" id="KW-1133">Transmembrane helix</keyword>
<name>A0A221W4S3_9PSEU</name>
<feature type="signal peptide" evidence="3">
    <location>
        <begin position="1"/>
        <end position="26"/>
    </location>
</feature>
<feature type="chain" id="PRO_5043433574" evidence="3">
    <location>
        <begin position="27"/>
        <end position="290"/>
    </location>
</feature>
<evidence type="ECO:0000256" key="1">
    <source>
        <dbReference type="SAM" id="MobiDB-lite"/>
    </source>
</evidence>
<evidence type="ECO:0000256" key="2">
    <source>
        <dbReference type="SAM" id="Phobius"/>
    </source>
</evidence>
<protein>
    <submittedName>
        <fullName evidence="4">Uncharacterized protein</fullName>
    </submittedName>
</protein>
<feature type="compositionally biased region" description="Pro residues" evidence="1">
    <location>
        <begin position="167"/>
        <end position="179"/>
    </location>
</feature>
<gene>
    <name evidence="4" type="ORF">AHOG_16145</name>
</gene>
<keyword evidence="2" id="KW-0812">Transmembrane</keyword>
<dbReference type="KEGG" id="ahg:AHOG_16145"/>
<evidence type="ECO:0000256" key="3">
    <source>
        <dbReference type="SAM" id="SignalP"/>
    </source>
</evidence>
<keyword evidence="3" id="KW-0732">Signal</keyword>
<organism evidence="4 5">
    <name type="scientific">Actinoalloteichus hoggarensis</name>
    <dbReference type="NCBI Taxonomy" id="1470176"/>
    <lineage>
        <taxon>Bacteria</taxon>
        <taxon>Bacillati</taxon>
        <taxon>Actinomycetota</taxon>
        <taxon>Actinomycetes</taxon>
        <taxon>Pseudonocardiales</taxon>
        <taxon>Pseudonocardiaceae</taxon>
        <taxon>Actinoalloteichus</taxon>
    </lineage>
</organism>
<proteinExistence type="predicted"/>
<accession>A0A221W4S3</accession>